<organism evidence="2">
    <name type="scientific">Davidia involucrata</name>
    <name type="common">Dove tree</name>
    <dbReference type="NCBI Taxonomy" id="16924"/>
    <lineage>
        <taxon>Eukaryota</taxon>
        <taxon>Viridiplantae</taxon>
        <taxon>Streptophyta</taxon>
        <taxon>Embryophyta</taxon>
        <taxon>Tracheophyta</taxon>
        <taxon>Spermatophyta</taxon>
        <taxon>Magnoliopsida</taxon>
        <taxon>eudicotyledons</taxon>
        <taxon>Gunneridae</taxon>
        <taxon>Pentapetalae</taxon>
        <taxon>asterids</taxon>
        <taxon>Cornales</taxon>
        <taxon>Nyssaceae</taxon>
        <taxon>Davidia</taxon>
    </lineage>
</organism>
<feature type="compositionally biased region" description="Polar residues" evidence="1">
    <location>
        <begin position="54"/>
        <end position="63"/>
    </location>
</feature>
<evidence type="ECO:0000256" key="1">
    <source>
        <dbReference type="SAM" id="MobiDB-lite"/>
    </source>
</evidence>
<dbReference type="EMBL" id="GHES01008137">
    <property type="protein sequence ID" value="MPA38696.1"/>
    <property type="molecule type" value="Transcribed_RNA"/>
</dbReference>
<feature type="compositionally biased region" description="Basic residues" evidence="1">
    <location>
        <begin position="91"/>
        <end position="107"/>
    </location>
</feature>
<sequence length="437" mass="48843">MSQDQKFQHRWEFRRRDDDFDSSSSDSKSGSSSEPVFKKHKLVSNLILSENDETSNTPGSQQRDQSEPNMGGLVEFGKANKMNTGLSKKNNTVKKKRGSFKDRNKKKNKCITHEPVSLDELKIFMESILEELKVARENMFTCMREEMKKLVAVETASRPTRKEDICVQKVPLVQHQNSIETLKKTQNSNGRSLEKSVKSYRAADSNNFYEVLDEHANHEVHDEATGTITLNKKDKGVRLRSSVKKPNYSSNPLDQVVSSPYLTLPTVLSKQLVENHGLDSSSCNYIQPGAAGSNTGVNSERANLVVNASAHRGYFPCIQQEDQFESFAEMGSKNMGCFDQHVTQTSSMGTGFPVPLHHGLDNGFNIPRQTVLENSSRDNNILGLRMNGGAIRFSGGSYALSEHFAANNFRSHMNHKTDGGLMAFGTQDLKEGHLYPN</sequence>
<protein>
    <submittedName>
        <fullName evidence="2">Uncharacterized protein</fullName>
    </submittedName>
</protein>
<feature type="compositionally biased region" description="Low complexity" evidence="1">
    <location>
        <begin position="22"/>
        <end position="33"/>
    </location>
</feature>
<proteinExistence type="predicted"/>
<gene>
    <name evidence="2" type="ORF">Din_008137</name>
</gene>
<feature type="compositionally biased region" description="Basic and acidic residues" evidence="1">
    <location>
        <begin position="1"/>
        <end position="18"/>
    </location>
</feature>
<feature type="compositionally biased region" description="Polar residues" evidence="1">
    <location>
        <begin position="81"/>
        <end position="90"/>
    </location>
</feature>
<feature type="region of interest" description="Disordered" evidence="1">
    <location>
        <begin position="1"/>
        <end position="107"/>
    </location>
</feature>
<dbReference type="AlphaFoldDB" id="A0A5B6Z5D9"/>
<accession>A0A5B6Z5D9</accession>
<name>A0A5B6Z5D9_DAVIN</name>
<evidence type="ECO:0000313" key="2">
    <source>
        <dbReference type="EMBL" id="MPA38696.1"/>
    </source>
</evidence>
<reference evidence="2" key="1">
    <citation type="submission" date="2019-08" db="EMBL/GenBank/DDBJ databases">
        <title>Reference gene set and small RNA set construction with multiple tissues from Davidia involucrata Baill.</title>
        <authorList>
            <person name="Yang H."/>
            <person name="Zhou C."/>
            <person name="Li G."/>
            <person name="Wang J."/>
            <person name="Gao P."/>
            <person name="Wang M."/>
            <person name="Wang R."/>
            <person name="Zhao Y."/>
        </authorList>
    </citation>
    <scope>NUCLEOTIDE SEQUENCE</scope>
    <source>
        <tissue evidence="2">Mixed with DoveR01_LX</tissue>
    </source>
</reference>